<evidence type="ECO:0000256" key="1">
    <source>
        <dbReference type="SAM" id="MobiDB-lite"/>
    </source>
</evidence>
<protein>
    <recommendedName>
        <fullName evidence="4">DUF1674 domain-containing protein</fullName>
    </recommendedName>
</protein>
<name>A0ABX8BDQ6_9ACTN</name>
<evidence type="ECO:0000313" key="2">
    <source>
        <dbReference type="EMBL" id="QUX20291.1"/>
    </source>
</evidence>
<evidence type="ECO:0008006" key="4">
    <source>
        <dbReference type="Google" id="ProtNLM"/>
    </source>
</evidence>
<gene>
    <name evidence="2" type="ORF">KGD84_17330</name>
</gene>
<sequence length="60" mass="6672">MSPHRRHTDPSEDPIPDDLTKEEKEAVRLQGERIAAARAAGVPLLGEDGRRRGEDYDFGS</sequence>
<feature type="compositionally biased region" description="Basic and acidic residues" evidence="1">
    <location>
        <begin position="47"/>
        <end position="60"/>
    </location>
</feature>
<organism evidence="2 3">
    <name type="scientific">Nocardiopsis changdeensis</name>
    <dbReference type="NCBI Taxonomy" id="2831969"/>
    <lineage>
        <taxon>Bacteria</taxon>
        <taxon>Bacillati</taxon>
        <taxon>Actinomycetota</taxon>
        <taxon>Actinomycetes</taxon>
        <taxon>Streptosporangiales</taxon>
        <taxon>Nocardiopsidaceae</taxon>
        <taxon>Nocardiopsis</taxon>
    </lineage>
</organism>
<accession>A0ABX8BDQ6</accession>
<feature type="region of interest" description="Disordered" evidence="1">
    <location>
        <begin position="36"/>
        <end position="60"/>
    </location>
</feature>
<evidence type="ECO:0000313" key="3">
    <source>
        <dbReference type="Proteomes" id="UP000676079"/>
    </source>
</evidence>
<reference evidence="2 3" key="1">
    <citation type="submission" date="2021-05" db="EMBL/GenBank/DDBJ databases">
        <title>Direct Submission.</title>
        <authorList>
            <person name="Li K."/>
            <person name="Gao J."/>
        </authorList>
    </citation>
    <scope>NUCLEOTIDE SEQUENCE [LARGE SCALE GENOMIC DNA]</scope>
    <source>
        <strain evidence="2 3">Mg02</strain>
    </source>
</reference>
<keyword evidence="3" id="KW-1185">Reference proteome</keyword>
<proteinExistence type="predicted"/>
<dbReference type="RefSeq" id="WP_220561486.1">
    <property type="nucleotide sequence ID" value="NZ_CP074133.1"/>
</dbReference>
<feature type="region of interest" description="Disordered" evidence="1">
    <location>
        <begin position="1"/>
        <end position="23"/>
    </location>
</feature>
<dbReference type="Proteomes" id="UP000676079">
    <property type="component" value="Chromosome"/>
</dbReference>
<dbReference type="EMBL" id="CP074133">
    <property type="protein sequence ID" value="QUX20291.1"/>
    <property type="molecule type" value="Genomic_DNA"/>
</dbReference>